<keyword evidence="2" id="KW-1185">Reference proteome</keyword>
<reference evidence="1" key="1">
    <citation type="journal article" date="2019" name="PLoS Negl. Trop. Dis.">
        <title>Revisiting the worldwide diversity of Leptospira species in the environment.</title>
        <authorList>
            <person name="Vincent A.T."/>
            <person name="Schiettekatte O."/>
            <person name="Bourhy P."/>
            <person name="Veyrier F.J."/>
            <person name="Picardeau M."/>
        </authorList>
    </citation>
    <scope>NUCLEOTIDE SEQUENCE [LARGE SCALE GENOMIC DNA]</scope>
    <source>
        <strain evidence="1">SCS5</strain>
    </source>
</reference>
<comment type="caution">
    <text evidence="1">The sequence shown here is derived from an EMBL/GenBank/DDBJ whole genome shotgun (WGS) entry which is preliminary data.</text>
</comment>
<dbReference type="Proteomes" id="UP000297855">
    <property type="component" value="Unassembled WGS sequence"/>
</dbReference>
<gene>
    <name evidence="1" type="ORF">EHO61_06100</name>
</gene>
<evidence type="ECO:0000313" key="2">
    <source>
        <dbReference type="Proteomes" id="UP000297855"/>
    </source>
</evidence>
<dbReference type="EMBL" id="RQEV01000007">
    <property type="protein sequence ID" value="TGK20077.1"/>
    <property type="molecule type" value="Genomic_DNA"/>
</dbReference>
<evidence type="ECO:0000313" key="1">
    <source>
        <dbReference type="EMBL" id="TGK20077.1"/>
    </source>
</evidence>
<accession>A0A4R9GR12</accession>
<organism evidence="1 2">
    <name type="scientific">Leptospira fluminis</name>
    <dbReference type="NCBI Taxonomy" id="2484979"/>
    <lineage>
        <taxon>Bacteria</taxon>
        <taxon>Pseudomonadati</taxon>
        <taxon>Spirochaetota</taxon>
        <taxon>Spirochaetia</taxon>
        <taxon>Leptospirales</taxon>
        <taxon>Leptospiraceae</taxon>
        <taxon>Leptospira</taxon>
    </lineage>
</organism>
<name>A0A4R9GR12_9LEPT</name>
<dbReference type="OrthoDB" id="5117958at2"/>
<dbReference type="AlphaFoldDB" id="A0A4R9GR12"/>
<proteinExistence type="predicted"/>
<sequence>MRTYGDRELSAMPRPSSKRLPSMAGLNIYEKMTDPIRLIFYNEPDLVYGSEIEVIDIEELAQYIGKIILGHSYHIERIINSVPSSNPKPPNRAIEIAISHLAKTEEKEIEKRDGWIFQIISWITIQTSYKGEKVFFQIPHDAPAQHGTDGIAVVLDNSLGIKNIIITEDKATKNPRQLINSQVWPEFKKYEKRFKDSLIVNRISGLLSGRMGEDEFDKAMQKDIYRMEIRKYRICITGTPRHVDSSGRKELFKNYDMYVKGPKRRNADILNTENIRDWMQGLSIQVIKYLESLRN</sequence>
<protein>
    <submittedName>
        <fullName evidence="1">Uncharacterized protein</fullName>
    </submittedName>
</protein>